<dbReference type="Proteomes" id="UP001497392">
    <property type="component" value="Unassembled WGS sequence"/>
</dbReference>
<evidence type="ECO:0000256" key="2">
    <source>
        <dbReference type="ARBA" id="ARBA00023043"/>
    </source>
</evidence>
<feature type="repeat" description="ANK" evidence="3">
    <location>
        <begin position="71"/>
        <end position="103"/>
    </location>
</feature>
<organism evidence="4 5">
    <name type="scientific">Coccomyxa viridis</name>
    <dbReference type="NCBI Taxonomy" id="1274662"/>
    <lineage>
        <taxon>Eukaryota</taxon>
        <taxon>Viridiplantae</taxon>
        <taxon>Chlorophyta</taxon>
        <taxon>core chlorophytes</taxon>
        <taxon>Trebouxiophyceae</taxon>
        <taxon>Trebouxiophyceae incertae sedis</taxon>
        <taxon>Coccomyxaceae</taxon>
        <taxon>Coccomyxa</taxon>
    </lineage>
</organism>
<reference evidence="4 5" key="1">
    <citation type="submission" date="2024-06" db="EMBL/GenBank/DDBJ databases">
        <authorList>
            <person name="Kraege A."/>
            <person name="Thomma B."/>
        </authorList>
    </citation>
    <scope>NUCLEOTIDE SEQUENCE [LARGE SCALE GENOMIC DNA]</scope>
</reference>
<evidence type="ECO:0000313" key="4">
    <source>
        <dbReference type="EMBL" id="CAL5228691.1"/>
    </source>
</evidence>
<sequence length="188" mass="21021">MVEKNPWWRNVSGPFPKWEGPIGCKADGGGCHYARGKVGNKLVHTAVHNKDIAEIKRLVESGENVNEVEAAGNTPLHSAAYEDWLEGVELLLSLGAKIDASNNAGDRAYHWAENMGHKDVMDFIVKKGGKTAMGDVLVSDHIPKVKDFFQKDCWKHHPKPYQEFVDWRLKEDAKIESYRNHSGPSASM</sequence>
<dbReference type="PROSITE" id="PS50297">
    <property type="entry name" value="ANK_REP_REGION"/>
    <property type="match status" value="1"/>
</dbReference>
<keyword evidence="5" id="KW-1185">Reference proteome</keyword>
<gene>
    <name evidence="4" type="primary">g11868</name>
    <name evidence="4" type="ORF">VP750_LOCUS10597</name>
</gene>
<protein>
    <submittedName>
        <fullName evidence="4">G11868 protein</fullName>
    </submittedName>
</protein>
<proteinExistence type="predicted"/>
<dbReference type="Pfam" id="PF12796">
    <property type="entry name" value="Ank_2"/>
    <property type="match status" value="1"/>
</dbReference>
<dbReference type="EMBL" id="CAXHTA020000019">
    <property type="protein sequence ID" value="CAL5228691.1"/>
    <property type="molecule type" value="Genomic_DNA"/>
</dbReference>
<evidence type="ECO:0000256" key="3">
    <source>
        <dbReference type="PROSITE-ProRule" id="PRU00023"/>
    </source>
</evidence>
<dbReference type="InterPro" id="IPR036770">
    <property type="entry name" value="Ankyrin_rpt-contain_sf"/>
</dbReference>
<keyword evidence="2 3" id="KW-0040">ANK repeat</keyword>
<keyword evidence="1" id="KW-0677">Repeat</keyword>
<dbReference type="PROSITE" id="PS50088">
    <property type="entry name" value="ANK_REPEAT"/>
    <property type="match status" value="1"/>
</dbReference>
<evidence type="ECO:0000256" key="1">
    <source>
        <dbReference type="ARBA" id="ARBA00022737"/>
    </source>
</evidence>
<dbReference type="PANTHER" id="PTHR24171">
    <property type="entry name" value="ANKYRIN REPEAT DOMAIN-CONTAINING PROTEIN 39-RELATED"/>
    <property type="match status" value="1"/>
</dbReference>
<comment type="caution">
    <text evidence="4">The sequence shown here is derived from an EMBL/GenBank/DDBJ whole genome shotgun (WGS) entry which is preliminary data.</text>
</comment>
<dbReference type="InterPro" id="IPR002110">
    <property type="entry name" value="Ankyrin_rpt"/>
</dbReference>
<accession>A0ABP1G904</accession>
<evidence type="ECO:0000313" key="5">
    <source>
        <dbReference type="Proteomes" id="UP001497392"/>
    </source>
</evidence>
<dbReference type="SMART" id="SM00248">
    <property type="entry name" value="ANK"/>
    <property type="match status" value="3"/>
</dbReference>
<dbReference type="SUPFAM" id="SSF48403">
    <property type="entry name" value="Ankyrin repeat"/>
    <property type="match status" value="1"/>
</dbReference>
<name>A0ABP1G904_9CHLO</name>
<dbReference type="Gene3D" id="1.25.40.20">
    <property type="entry name" value="Ankyrin repeat-containing domain"/>
    <property type="match status" value="1"/>
</dbReference>